<dbReference type="InterPro" id="IPR016161">
    <property type="entry name" value="Ald_DH/histidinol_DH"/>
</dbReference>
<dbReference type="InterPro" id="IPR015590">
    <property type="entry name" value="Aldehyde_DH_dom"/>
</dbReference>
<evidence type="ECO:0000256" key="1">
    <source>
        <dbReference type="ARBA" id="ARBA00023002"/>
    </source>
</evidence>
<feature type="domain" description="Aldehyde dehydrogenase" evidence="2">
    <location>
        <begin position="5"/>
        <end position="459"/>
    </location>
</feature>
<organism evidence="3 4">
    <name type="scientific">Rhodococcus sovatensis</name>
    <dbReference type="NCBI Taxonomy" id="1805840"/>
    <lineage>
        <taxon>Bacteria</taxon>
        <taxon>Bacillati</taxon>
        <taxon>Actinomycetota</taxon>
        <taxon>Actinomycetes</taxon>
        <taxon>Mycobacteriales</taxon>
        <taxon>Nocardiaceae</taxon>
        <taxon>Rhodococcus</taxon>
    </lineage>
</organism>
<dbReference type="InterPro" id="IPR016162">
    <property type="entry name" value="Ald_DH_N"/>
</dbReference>
<dbReference type="Gene3D" id="3.40.309.10">
    <property type="entry name" value="Aldehyde Dehydrogenase, Chain A, domain 2"/>
    <property type="match status" value="1"/>
</dbReference>
<keyword evidence="4" id="KW-1185">Reference proteome</keyword>
<dbReference type="PANTHER" id="PTHR43217">
    <property type="entry name" value="SUCCINATE SEMIALDEHYDE DEHYDROGENASE [NAD(P)+] SAD"/>
    <property type="match status" value="1"/>
</dbReference>
<dbReference type="Proteomes" id="UP001432000">
    <property type="component" value="Chromosome"/>
</dbReference>
<reference evidence="3 4" key="1">
    <citation type="submission" date="2024-03" db="EMBL/GenBank/DDBJ databases">
        <title>Natural products discovery in diverse microorganisms through a two-stage MS feature dereplication strategy.</title>
        <authorList>
            <person name="Zhang R."/>
        </authorList>
    </citation>
    <scope>NUCLEOTIDE SEQUENCE [LARGE SCALE GENOMIC DNA]</scope>
    <source>
        <strain evidence="3 4">18930</strain>
    </source>
</reference>
<dbReference type="InterPro" id="IPR047110">
    <property type="entry name" value="GABD/Sad-like"/>
</dbReference>
<accession>A0ABZ2PMB3</accession>
<dbReference type="Gene3D" id="3.40.605.10">
    <property type="entry name" value="Aldehyde Dehydrogenase, Chain A, domain 1"/>
    <property type="match status" value="1"/>
</dbReference>
<evidence type="ECO:0000313" key="4">
    <source>
        <dbReference type="Proteomes" id="UP001432000"/>
    </source>
</evidence>
<dbReference type="PANTHER" id="PTHR43217:SF1">
    <property type="entry name" value="SUCCINATE SEMIALDEHYDE DEHYDROGENASE [NAD(P)+] SAD"/>
    <property type="match status" value="1"/>
</dbReference>
<dbReference type="PROSITE" id="PS00070">
    <property type="entry name" value="ALDEHYDE_DEHYDR_CYS"/>
    <property type="match status" value="1"/>
</dbReference>
<gene>
    <name evidence="3" type="ORF">WDS16_27470</name>
</gene>
<dbReference type="InterPro" id="IPR016160">
    <property type="entry name" value="Ald_DH_CS_CYS"/>
</dbReference>
<evidence type="ECO:0000259" key="2">
    <source>
        <dbReference type="Pfam" id="PF00171"/>
    </source>
</evidence>
<dbReference type="InterPro" id="IPR016163">
    <property type="entry name" value="Ald_DH_C"/>
</dbReference>
<dbReference type="Pfam" id="PF00171">
    <property type="entry name" value="Aldedh"/>
    <property type="match status" value="1"/>
</dbReference>
<dbReference type="SUPFAM" id="SSF53720">
    <property type="entry name" value="ALDH-like"/>
    <property type="match status" value="1"/>
</dbReference>
<name>A0ABZ2PMB3_9NOCA</name>
<protein>
    <submittedName>
        <fullName evidence="3">Aldehyde dehydrogenase family protein</fullName>
    </submittedName>
</protein>
<keyword evidence="1" id="KW-0560">Oxidoreductase</keyword>
<evidence type="ECO:0000313" key="3">
    <source>
        <dbReference type="EMBL" id="WXG68876.1"/>
    </source>
</evidence>
<dbReference type="RefSeq" id="WP_338889354.1">
    <property type="nucleotide sequence ID" value="NZ_CP147846.1"/>
</dbReference>
<proteinExistence type="predicted"/>
<dbReference type="EMBL" id="CP147846">
    <property type="protein sequence ID" value="WXG68876.1"/>
    <property type="molecule type" value="Genomic_DNA"/>
</dbReference>
<sequence>MGTLVSISPTTGAEVGRWTSHTEDDLSTAVQQASEAADQWRFSSWDIRAALLHAVSHELSSRRVTLANLMVDEMGKPISEALSEIDKCAVAAEFFGEHAEGFLADRPVETSASRSWVAHEPLGVILAVMPWNFPFWQVVRFAAPALAAGNAALLKHAPSVTGCALAAQELFRAAAASVGAPEALFTTLLIDESDVAEATTRIIDHPSVAAITLTGSERAGMSVAAAAAHALKKSVLELGGSDPFIVLGDADVPAAARAAVKSRFLNGGQSCLAAKRFIVAESVADEFTEIFARLTSELIVGDPHDPATQIGPVARISQAEALQQQVDTSIAAGAVAVVGGRPLVPGSAFFQPTILTDVTPEMAVFKEETFGPIAAVVRASDDEHAVRLADTTVYGLGASVWSTNVDRALAVGRRINSGALFVNAVVASDPRVPFGGTRRSGYGRELSVEGIREFTNVRTFWVDDSTPDSNEQGTVK</sequence>